<comment type="function">
    <text evidence="2 8">Catalyzes the removal of elemental sulfur and selenium atoms from L-cysteine, L-cystine, L-selenocysteine, and L-selenocystine to produce L-alanine.</text>
</comment>
<dbReference type="NCBIfam" id="TIGR01979">
    <property type="entry name" value="sufS"/>
    <property type="match status" value="1"/>
</dbReference>
<reference evidence="10 11" key="1">
    <citation type="submission" date="2018-03" db="EMBL/GenBank/DDBJ databases">
        <title>Genomic Encyclopedia of Archaeal and Bacterial Type Strains, Phase II (KMG-II): from individual species to whole genera.</title>
        <authorList>
            <person name="Goeker M."/>
        </authorList>
    </citation>
    <scope>NUCLEOTIDE SEQUENCE [LARGE SCALE GENOMIC DNA]</scope>
    <source>
        <strain evidence="10 11">DSM 100214</strain>
    </source>
</reference>
<dbReference type="InterPro" id="IPR000192">
    <property type="entry name" value="Aminotrans_V_dom"/>
</dbReference>
<dbReference type="PROSITE" id="PS00595">
    <property type="entry name" value="AA_TRANSFER_CLASS_5"/>
    <property type="match status" value="1"/>
</dbReference>
<dbReference type="PANTHER" id="PTHR43586:SF8">
    <property type="entry name" value="CYSTEINE DESULFURASE 1, CHLOROPLASTIC"/>
    <property type="match status" value="1"/>
</dbReference>
<dbReference type="Proteomes" id="UP000247973">
    <property type="component" value="Unassembled WGS sequence"/>
</dbReference>
<keyword evidence="11" id="KW-1185">Reference proteome</keyword>
<organism evidence="10 11">
    <name type="scientific">Dysgonomonas alginatilytica</name>
    <dbReference type="NCBI Taxonomy" id="1605892"/>
    <lineage>
        <taxon>Bacteria</taxon>
        <taxon>Pseudomonadati</taxon>
        <taxon>Bacteroidota</taxon>
        <taxon>Bacteroidia</taxon>
        <taxon>Bacteroidales</taxon>
        <taxon>Dysgonomonadaceae</taxon>
        <taxon>Dysgonomonas</taxon>
    </lineage>
</organism>
<evidence type="ECO:0000256" key="1">
    <source>
        <dbReference type="ARBA" id="ARBA00001933"/>
    </source>
</evidence>
<dbReference type="CDD" id="cd06453">
    <property type="entry name" value="SufS_like"/>
    <property type="match status" value="1"/>
</dbReference>
<sequence length="406" mass="45257">MTLDINKIRADFPILETQVYGKPLIYLDNGATTQKPKCVIDKISEIYGSVNANIHRGVHHLSQEATELTENARKKVQQFINAKHAHEVIFTKGTTESINLVASSFCREFCKEGDEIIVSAMEHHSNIVPWQIQESITGVKLKVIPINEKGELILEELEKLITPKTRLISVMHVSNVLGTINPIEKIIEIAHKQNIPVLVDAAQSIQHIDIDVQKLDCDLLVFSGHKIYGPTGTGILYGKEDLLNKMPPYQGGGEMIGSVSFKKTTFNELPFKFEAGTPNYVDFIALGTALDYVSSIGLSNIRAYEDELLEYCTSELMKIDGMRIFGTSDHKSSAVSFLVKNIHHYDMGMLLDRMGIAVRTGHHCAQPLMEELGIEGTVRASFAFYNTKDEIDQLIAGIKRIVPMFG</sequence>
<dbReference type="InterPro" id="IPR020578">
    <property type="entry name" value="Aminotrans_V_PyrdxlP_BS"/>
</dbReference>
<dbReference type="RefSeq" id="WP_110310810.1">
    <property type="nucleotide sequence ID" value="NZ_QICL01000012.1"/>
</dbReference>
<dbReference type="GO" id="GO:0006534">
    <property type="term" value="P:cysteine metabolic process"/>
    <property type="evidence" value="ECO:0007669"/>
    <property type="project" value="UniProtKB-UniRule"/>
</dbReference>
<dbReference type="InterPro" id="IPR015421">
    <property type="entry name" value="PyrdxlP-dep_Trfase_major"/>
</dbReference>
<dbReference type="InterPro" id="IPR015424">
    <property type="entry name" value="PyrdxlP-dep_Trfase"/>
</dbReference>
<feature type="domain" description="Aminotransferase class V" evidence="9">
    <location>
        <begin position="25"/>
        <end position="394"/>
    </location>
</feature>
<evidence type="ECO:0000256" key="5">
    <source>
        <dbReference type="ARBA" id="ARBA00022898"/>
    </source>
</evidence>
<dbReference type="EMBL" id="QICL01000012">
    <property type="protein sequence ID" value="PXV63846.1"/>
    <property type="molecule type" value="Genomic_DNA"/>
</dbReference>
<evidence type="ECO:0000256" key="4">
    <source>
        <dbReference type="ARBA" id="ARBA00022679"/>
    </source>
</evidence>
<dbReference type="InterPro" id="IPR015422">
    <property type="entry name" value="PyrdxlP-dep_Trfase_small"/>
</dbReference>
<evidence type="ECO:0000259" key="9">
    <source>
        <dbReference type="Pfam" id="PF00266"/>
    </source>
</evidence>
<evidence type="ECO:0000256" key="3">
    <source>
        <dbReference type="ARBA" id="ARBA00010447"/>
    </source>
</evidence>
<evidence type="ECO:0000313" key="10">
    <source>
        <dbReference type="EMBL" id="PXV63846.1"/>
    </source>
</evidence>
<comment type="catalytic activity">
    <reaction evidence="6 8">
        <text>(sulfur carrier)-H + L-cysteine = (sulfur carrier)-SH + L-alanine</text>
        <dbReference type="Rhea" id="RHEA:43892"/>
        <dbReference type="Rhea" id="RHEA-COMP:14737"/>
        <dbReference type="Rhea" id="RHEA-COMP:14739"/>
        <dbReference type="ChEBI" id="CHEBI:29917"/>
        <dbReference type="ChEBI" id="CHEBI:35235"/>
        <dbReference type="ChEBI" id="CHEBI:57972"/>
        <dbReference type="ChEBI" id="CHEBI:64428"/>
        <dbReference type="EC" id="2.8.1.7"/>
    </reaction>
</comment>
<dbReference type="GO" id="GO:0016829">
    <property type="term" value="F:lyase activity"/>
    <property type="evidence" value="ECO:0007669"/>
    <property type="project" value="UniProtKB-KW"/>
</dbReference>
<dbReference type="SUPFAM" id="SSF53383">
    <property type="entry name" value="PLP-dependent transferases"/>
    <property type="match status" value="1"/>
</dbReference>
<dbReference type="GO" id="GO:0030170">
    <property type="term" value="F:pyridoxal phosphate binding"/>
    <property type="evidence" value="ECO:0007669"/>
    <property type="project" value="UniProtKB-UniRule"/>
</dbReference>
<gene>
    <name evidence="10" type="ORF">CLV62_11295</name>
</gene>
<accession>A0A2V3PQX2</accession>
<evidence type="ECO:0000256" key="6">
    <source>
        <dbReference type="ARBA" id="ARBA00050776"/>
    </source>
</evidence>
<dbReference type="PANTHER" id="PTHR43586">
    <property type="entry name" value="CYSTEINE DESULFURASE"/>
    <property type="match status" value="1"/>
</dbReference>
<dbReference type="Gene3D" id="3.90.1150.10">
    <property type="entry name" value="Aspartate Aminotransferase, domain 1"/>
    <property type="match status" value="1"/>
</dbReference>
<dbReference type="InterPro" id="IPR010970">
    <property type="entry name" value="Cys_dSase_SufS"/>
</dbReference>
<dbReference type="PIRSF" id="PIRSF005572">
    <property type="entry name" value="NifS"/>
    <property type="match status" value="1"/>
</dbReference>
<name>A0A2V3PQX2_9BACT</name>
<evidence type="ECO:0000256" key="7">
    <source>
        <dbReference type="RuleBase" id="RU004504"/>
    </source>
</evidence>
<dbReference type="Gene3D" id="3.40.640.10">
    <property type="entry name" value="Type I PLP-dependent aspartate aminotransferase-like (Major domain)"/>
    <property type="match status" value="1"/>
</dbReference>
<dbReference type="InterPro" id="IPR016454">
    <property type="entry name" value="Cysteine_dSase"/>
</dbReference>
<dbReference type="Pfam" id="PF00266">
    <property type="entry name" value="Aminotran_5"/>
    <property type="match status" value="1"/>
</dbReference>
<dbReference type="GO" id="GO:0031071">
    <property type="term" value="F:cysteine desulfurase activity"/>
    <property type="evidence" value="ECO:0007669"/>
    <property type="project" value="UniProtKB-UniRule"/>
</dbReference>
<evidence type="ECO:0000313" key="11">
    <source>
        <dbReference type="Proteomes" id="UP000247973"/>
    </source>
</evidence>
<evidence type="ECO:0000256" key="2">
    <source>
        <dbReference type="ARBA" id="ARBA00002824"/>
    </source>
</evidence>
<dbReference type="EC" id="2.8.1.7" evidence="8"/>
<keyword evidence="10" id="KW-0456">Lyase</keyword>
<evidence type="ECO:0000256" key="8">
    <source>
        <dbReference type="RuleBase" id="RU004506"/>
    </source>
</evidence>
<comment type="caution">
    <text evidence="10">The sequence shown here is derived from an EMBL/GenBank/DDBJ whole genome shotgun (WGS) entry which is preliminary data.</text>
</comment>
<comment type="similarity">
    <text evidence="3 8">Belongs to the class-V pyridoxal-phosphate-dependent aminotransferase family. Csd subfamily.</text>
</comment>
<keyword evidence="4 8" id="KW-0808">Transferase</keyword>
<dbReference type="AlphaFoldDB" id="A0A2V3PQX2"/>
<dbReference type="OrthoDB" id="9804366at2"/>
<comment type="cofactor">
    <cofactor evidence="1 7">
        <name>pyridoxal 5'-phosphate</name>
        <dbReference type="ChEBI" id="CHEBI:597326"/>
    </cofactor>
</comment>
<protein>
    <recommendedName>
        <fullName evidence="8">Cysteine desulfurase</fullName>
        <ecNumber evidence="8">2.8.1.7</ecNumber>
    </recommendedName>
</protein>
<proteinExistence type="inferred from homology"/>
<keyword evidence="5 8" id="KW-0663">Pyridoxal phosphate</keyword>